<comment type="caution">
    <text evidence="1">The sequence shown here is derived from an EMBL/GenBank/DDBJ whole genome shotgun (WGS) entry which is preliminary data.</text>
</comment>
<protein>
    <recommendedName>
        <fullName evidence="3">Insertion element protein</fullName>
    </recommendedName>
</protein>
<dbReference type="AlphaFoldDB" id="A0A4R7J4S0"/>
<dbReference type="RefSeq" id="WP_133755676.1">
    <property type="nucleotide sequence ID" value="NZ_CP171129.1"/>
</dbReference>
<proteinExistence type="predicted"/>
<accession>A0A4R7J4S0</accession>
<reference evidence="1 2" key="1">
    <citation type="submission" date="2019-03" db="EMBL/GenBank/DDBJ databases">
        <title>Genomic Encyclopedia of Archaeal and Bacterial Type Strains, Phase II (KMG-II): from individual species to whole genera.</title>
        <authorList>
            <person name="Goeker M."/>
        </authorList>
    </citation>
    <scope>NUCLEOTIDE SEQUENCE [LARGE SCALE GENOMIC DNA]</scope>
    <source>
        <strain evidence="1 2">DSM 24323</strain>
    </source>
</reference>
<organism evidence="1 2">
    <name type="scientific">Naumannella halotolerans</name>
    <dbReference type="NCBI Taxonomy" id="993414"/>
    <lineage>
        <taxon>Bacteria</taxon>
        <taxon>Bacillati</taxon>
        <taxon>Actinomycetota</taxon>
        <taxon>Actinomycetes</taxon>
        <taxon>Propionibacteriales</taxon>
        <taxon>Propionibacteriaceae</taxon>
        <taxon>Naumannella</taxon>
    </lineage>
</organism>
<evidence type="ECO:0008006" key="3">
    <source>
        <dbReference type="Google" id="ProtNLM"/>
    </source>
</evidence>
<name>A0A4R7J4S0_9ACTN</name>
<dbReference type="Proteomes" id="UP000295371">
    <property type="component" value="Unassembled WGS sequence"/>
</dbReference>
<evidence type="ECO:0000313" key="1">
    <source>
        <dbReference type="EMBL" id="TDT31389.1"/>
    </source>
</evidence>
<dbReference type="OrthoDB" id="4243321at2"/>
<sequence>MSEQVRAVPYFCPFCGEEDLRPVEEPSNGWLCRPCARVYSVTLHRIEKSLVPGHLAASQEDPE</sequence>
<dbReference type="EMBL" id="SOAW01000002">
    <property type="protein sequence ID" value="TDT31389.1"/>
    <property type="molecule type" value="Genomic_DNA"/>
</dbReference>
<keyword evidence="2" id="KW-1185">Reference proteome</keyword>
<gene>
    <name evidence="1" type="ORF">CLV29_2811</name>
</gene>
<evidence type="ECO:0000313" key="2">
    <source>
        <dbReference type="Proteomes" id="UP000295371"/>
    </source>
</evidence>